<feature type="binding site" description="in other chain" evidence="7">
    <location>
        <begin position="121"/>
        <end position="129"/>
    </location>
    <ligand>
        <name>5-phospho-alpha-D-ribose 1-diphosphate</name>
        <dbReference type="ChEBI" id="CHEBI:58017"/>
        <note>ligand shared between dimeric partners</note>
    </ligand>
</feature>
<evidence type="ECO:0000256" key="3">
    <source>
        <dbReference type="ARBA" id="ARBA00022676"/>
    </source>
</evidence>
<keyword evidence="5 7" id="KW-0460">Magnesium</keyword>
<dbReference type="InterPro" id="IPR006273">
    <property type="entry name" value="Orotate_PRibTrfase_bac"/>
</dbReference>
<dbReference type="InterPro" id="IPR000836">
    <property type="entry name" value="PRTase_dom"/>
</dbReference>
<dbReference type="SUPFAM" id="SSF53271">
    <property type="entry name" value="PRTase-like"/>
    <property type="match status" value="1"/>
</dbReference>
<evidence type="ECO:0000256" key="1">
    <source>
        <dbReference type="ARBA" id="ARBA00004889"/>
    </source>
</evidence>
<reference evidence="9" key="1">
    <citation type="journal article" date="2022" name="Int. J. Syst. Evol. Microbiol.">
        <title>Granulimonas faecalis gen. nov., sp. nov., and Leptogranulimonas caecicola gen. nov., sp. nov., novel lactate-producing Atopobiaceae bacteria isolated from mouse intestines, and an emended description of the family Atopobiaceae.</title>
        <authorList>
            <person name="Morinaga K."/>
            <person name="Kusada H."/>
            <person name="Sakamoto S."/>
            <person name="Murakami T."/>
            <person name="Toyoda A."/>
            <person name="Mori H."/>
            <person name="Meng X.Y."/>
            <person name="Takashino M."/>
            <person name="Murotomi K."/>
            <person name="Tamaki H."/>
        </authorList>
    </citation>
    <scope>NUCLEOTIDE SEQUENCE</scope>
    <source>
        <strain evidence="9">OPF53</strain>
    </source>
</reference>
<dbReference type="AlphaFoldDB" id="A0AAV5B399"/>
<evidence type="ECO:0000313" key="10">
    <source>
        <dbReference type="Proteomes" id="UP001055025"/>
    </source>
</evidence>
<keyword evidence="3 7" id="KW-0328">Glycosyltransferase</keyword>
<evidence type="ECO:0000256" key="5">
    <source>
        <dbReference type="ARBA" id="ARBA00022842"/>
    </source>
</evidence>
<feature type="binding site" evidence="7">
    <location>
        <position position="125"/>
    </location>
    <ligand>
        <name>orotate</name>
        <dbReference type="ChEBI" id="CHEBI:30839"/>
    </ligand>
</feature>
<dbReference type="RefSeq" id="WP_135977378.1">
    <property type="nucleotide sequence ID" value="NZ_BQKC01000001.1"/>
</dbReference>
<dbReference type="NCBIfam" id="TIGR01367">
    <property type="entry name" value="pyrE_Therm"/>
    <property type="match status" value="1"/>
</dbReference>
<dbReference type="PANTHER" id="PTHR19278:SF9">
    <property type="entry name" value="URIDINE 5'-MONOPHOSPHATE SYNTHASE"/>
    <property type="match status" value="1"/>
</dbReference>
<dbReference type="EC" id="2.4.2.10" evidence="2 7"/>
<proteinExistence type="inferred from homology"/>
<comment type="similarity">
    <text evidence="7">Belongs to the purine/pyrimidine phosphoribosyltransferase family. PyrE subfamily.</text>
</comment>
<dbReference type="Gene3D" id="3.40.50.2020">
    <property type="match status" value="1"/>
</dbReference>
<comment type="caution">
    <text evidence="9">The sequence shown here is derived from an EMBL/GenBank/DDBJ whole genome shotgun (WGS) entry which is preliminary data.</text>
</comment>
<feature type="domain" description="Phosphoribosyltransferase" evidence="8">
    <location>
        <begin position="107"/>
        <end position="160"/>
    </location>
</feature>
<keyword evidence="4 7" id="KW-0808">Transferase</keyword>
<dbReference type="PANTHER" id="PTHR19278">
    <property type="entry name" value="OROTATE PHOSPHORIBOSYLTRANSFERASE"/>
    <property type="match status" value="1"/>
</dbReference>
<dbReference type="EMBL" id="BQKC01000001">
    <property type="protein sequence ID" value="GJM55314.1"/>
    <property type="molecule type" value="Genomic_DNA"/>
</dbReference>
<accession>A0AAV5B399</accession>
<evidence type="ECO:0000256" key="7">
    <source>
        <dbReference type="HAMAP-Rule" id="MF_01208"/>
    </source>
</evidence>
<evidence type="ECO:0000256" key="2">
    <source>
        <dbReference type="ARBA" id="ARBA00011971"/>
    </source>
</evidence>
<dbReference type="CDD" id="cd06223">
    <property type="entry name" value="PRTases_typeI"/>
    <property type="match status" value="1"/>
</dbReference>
<gene>
    <name evidence="7 9" type="primary">pyrE</name>
    <name evidence="9" type="ORF">ATOP_09690</name>
</gene>
<keyword evidence="6 7" id="KW-0665">Pyrimidine biosynthesis</keyword>
<feature type="binding site" evidence="7">
    <location>
        <position position="153"/>
    </location>
    <ligand>
        <name>orotate</name>
        <dbReference type="ChEBI" id="CHEBI:30839"/>
    </ligand>
</feature>
<organism evidence="9 10">
    <name type="scientific">Granulimonas faecalis</name>
    <dbReference type="NCBI Taxonomy" id="2894155"/>
    <lineage>
        <taxon>Bacteria</taxon>
        <taxon>Bacillati</taxon>
        <taxon>Actinomycetota</taxon>
        <taxon>Coriobacteriia</taxon>
        <taxon>Coriobacteriales</taxon>
        <taxon>Kribbibacteriaceae</taxon>
        <taxon>Granulimonas</taxon>
    </lineage>
</organism>
<comment type="cofactor">
    <cofactor evidence="7">
        <name>Mg(2+)</name>
        <dbReference type="ChEBI" id="CHEBI:18420"/>
    </cofactor>
</comment>
<dbReference type="HAMAP" id="MF_01208">
    <property type="entry name" value="PyrE"/>
    <property type="match status" value="1"/>
</dbReference>
<dbReference type="GO" id="GO:0044205">
    <property type="term" value="P:'de novo' UMP biosynthetic process"/>
    <property type="evidence" value="ECO:0007669"/>
    <property type="project" value="UniProtKB-UniRule"/>
</dbReference>
<comment type="subunit">
    <text evidence="7">Homodimer.</text>
</comment>
<dbReference type="GO" id="GO:0004588">
    <property type="term" value="F:orotate phosphoribosyltransferase activity"/>
    <property type="evidence" value="ECO:0007669"/>
    <property type="project" value="UniProtKB-UniRule"/>
</dbReference>
<dbReference type="InterPro" id="IPR023031">
    <property type="entry name" value="OPRT"/>
</dbReference>
<dbReference type="GO" id="GO:0000287">
    <property type="term" value="F:magnesium ion binding"/>
    <property type="evidence" value="ECO:0007669"/>
    <property type="project" value="UniProtKB-UniRule"/>
</dbReference>
<dbReference type="Pfam" id="PF00156">
    <property type="entry name" value="Pribosyltran"/>
    <property type="match status" value="1"/>
</dbReference>
<evidence type="ECO:0000256" key="6">
    <source>
        <dbReference type="ARBA" id="ARBA00022975"/>
    </source>
</evidence>
<sequence length="198" mass="21309">MDKRLDDAAIMGILEETGAVRHGHFVLTSGRHSDTYIQCARVMESPTTTVELAREAVERLPEDVRSAVDLVASPAVGGITFGFAMGYALGVDFIFTERQEGRMCLRRSFEVPEGAKVLVCEDVVTTGGSVKEVCDLVEAAGGEVVGVVSIIDRQTDRLFDAPFFPLLAVDAASWDPSECELCANGGRPESLGSRRLAK</sequence>
<evidence type="ECO:0000313" key="9">
    <source>
        <dbReference type="EMBL" id="GJM55314.1"/>
    </source>
</evidence>
<evidence type="ECO:0000259" key="8">
    <source>
        <dbReference type="Pfam" id="PF00156"/>
    </source>
</evidence>
<keyword evidence="10" id="KW-1185">Reference proteome</keyword>
<name>A0AAV5B399_9ACTN</name>
<dbReference type="InterPro" id="IPR029057">
    <property type="entry name" value="PRTase-like"/>
</dbReference>
<dbReference type="GO" id="GO:0019856">
    <property type="term" value="P:pyrimidine nucleobase biosynthetic process"/>
    <property type="evidence" value="ECO:0007669"/>
    <property type="project" value="InterPro"/>
</dbReference>
<comment type="caution">
    <text evidence="7">Lacks conserved residue(s) required for the propagation of feature annotation.</text>
</comment>
<evidence type="ECO:0000256" key="4">
    <source>
        <dbReference type="ARBA" id="ARBA00022679"/>
    </source>
</evidence>
<feature type="binding site" evidence="7">
    <location>
        <position position="98"/>
    </location>
    <ligand>
        <name>5-phospho-alpha-D-ribose 1-diphosphate</name>
        <dbReference type="ChEBI" id="CHEBI:58017"/>
        <note>ligand shared between dimeric partners</note>
    </ligand>
</feature>
<comment type="function">
    <text evidence="7">Catalyzes the transfer of a ribosyl phosphate group from 5-phosphoribose 1-diphosphate to orotate, leading to the formation of orotidine monophosphate (OMP).</text>
</comment>
<dbReference type="Proteomes" id="UP001055025">
    <property type="component" value="Unassembled WGS sequence"/>
</dbReference>
<comment type="catalytic activity">
    <reaction evidence="7">
        <text>orotidine 5'-phosphate + diphosphate = orotate + 5-phospho-alpha-D-ribose 1-diphosphate</text>
        <dbReference type="Rhea" id="RHEA:10380"/>
        <dbReference type="ChEBI" id="CHEBI:30839"/>
        <dbReference type="ChEBI" id="CHEBI:33019"/>
        <dbReference type="ChEBI" id="CHEBI:57538"/>
        <dbReference type="ChEBI" id="CHEBI:58017"/>
        <dbReference type="EC" id="2.4.2.10"/>
    </reaction>
</comment>
<protein>
    <recommendedName>
        <fullName evidence="2 7">Orotate phosphoribosyltransferase</fullName>
        <shortName evidence="7">OPRT</shortName>
        <shortName evidence="7">OPRTase</shortName>
        <ecNumber evidence="2 7">2.4.2.10</ecNumber>
    </recommendedName>
</protein>
<comment type="pathway">
    <text evidence="1 7">Pyrimidine metabolism; UMP biosynthesis via de novo pathway; UMP from orotate: step 1/2.</text>
</comment>